<keyword evidence="6 10" id="KW-0119">Carbohydrate metabolism</keyword>
<comment type="caution">
    <text evidence="13">The sequence shown here is derived from an EMBL/GenBank/DDBJ whole genome shotgun (WGS) entry which is preliminary data.</text>
</comment>
<dbReference type="SMART" id="SM00633">
    <property type="entry name" value="Glyco_10"/>
    <property type="match status" value="1"/>
</dbReference>
<dbReference type="PANTHER" id="PTHR31490">
    <property type="entry name" value="GLYCOSYL HYDROLASE"/>
    <property type="match status" value="1"/>
</dbReference>
<evidence type="ECO:0000256" key="2">
    <source>
        <dbReference type="ARBA" id="ARBA00007495"/>
    </source>
</evidence>
<evidence type="ECO:0000256" key="5">
    <source>
        <dbReference type="ARBA" id="ARBA00022801"/>
    </source>
</evidence>
<dbReference type="InterPro" id="IPR031158">
    <property type="entry name" value="GH10_AS"/>
</dbReference>
<dbReference type="Pfam" id="PF00331">
    <property type="entry name" value="Glyco_hydro_10"/>
    <property type="match status" value="1"/>
</dbReference>
<protein>
    <recommendedName>
        <fullName evidence="10">Beta-xylanase</fullName>
        <ecNumber evidence="10">3.2.1.8</ecNumber>
    </recommendedName>
</protein>
<evidence type="ECO:0000256" key="4">
    <source>
        <dbReference type="ARBA" id="ARBA00022729"/>
    </source>
</evidence>
<dbReference type="InterPro" id="IPR001000">
    <property type="entry name" value="GH10_dom"/>
</dbReference>
<evidence type="ECO:0000313" key="13">
    <source>
        <dbReference type="EMBL" id="PHK96190.1"/>
    </source>
</evidence>
<feature type="region of interest" description="Disordered" evidence="11">
    <location>
        <begin position="1"/>
        <end position="32"/>
    </location>
</feature>
<reference evidence="13 14" key="1">
    <citation type="submission" date="2017-10" db="EMBL/GenBank/DDBJ databases">
        <authorList>
            <person name="Banno H."/>
            <person name="Chua N.-H."/>
        </authorList>
    </citation>
    <scope>NUCLEOTIDE SEQUENCE [LARGE SCALE GENOMIC DNA]</scope>
    <source>
        <strain evidence="13 14">YW11</strain>
    </source>
</reference>
<dbReference type="EMBL" id="PDNU01000004">
    <property type="protein sequence ID" value="PHK96190.1"/>
    <property type="molecule type" value="Genomic_DNA"/>
</dbReference>
<feature type="compositionally biased region" description="Low complexity" evidence="11">
    <location>
        <begin position="1"/>
        <end position="14"/>
    </location>
</feature>
<dbReference type="PRINTS" id="PR00134">
    <property type="entry name" value="GLHYDRLASE10"/>
</dbReference>
<dbReference type="EC" id="3.2.1.8" evidence="10"/>
<keyword evidence="5 10" id="KW-0378">Hydrolase</keyword>
<proteinExistence type="inferred from homology"/>
<evidence type="ECO:0000256" key="1">
    <source>
        <dbReference type="ARBA" id="ARBA00000681"/>
    </source>
</evidence>
<evidence type="ECO:0000259" key="12">
    <source>
        <dbReference type="PROSITE" id="PS51760"/>
    </source>
</evidence>
<gene>
    <name evidence="13" type="ORF">CR162_04990</name>
</gene>
<dbReference type="Proteomes" id="UP000223527">
    <property type="component" value="Unassembled WGS sequence"/>
</dbReference>
<dbReference type="PROSITE" id="PS00591">
    <property type="entry name" value="GH10_1"/>
    <property type="match status" value="1"/>
</dbReference>
<evidence type="ECO:0000256" key="10">
    <source>
        <dbReference type="RuleBase" id="RU361174"/>
    </source>
</evidence>
<dbReference type="InterPro" id="IPR017853">
    <property type="entry name" value="GH"/>
</dbReference>
<keyword evidence="8 10" id="KW-0624">Polysaccharide degradation</keyword>
<evidence type="ECO:0000256" key="8">
    <source>
        <dbReference type="ARBA" id="ARBA00023326"/>
    </source>
</evidence>
<dbReference type="PROSITE" id="PS51760">
    <property type="entry name" value="GH10_2"/>
    <property type="match status" value="1"/>
</dbReference>
<sequence>MEPVRSVAAGSRAGPAGGGKGGEVRRGPRGHGLSPALLRRRTLLAAAAAGTLSPFPGRAQLTPDLGALPGLGALARSRGITFGAAVQGQLLETEPDYQRAFETEAAILVPEWEAKWSALQPQEGRFDTAPLDSILRWAQSRARPVRGHALVWHNDIPGWAQAALAEGRHRAMAVMAAHFDRVLAHGRGQIRDWDVVNEPVANPPGSDVPQAGPGELRDTPWLRALGPGYIDIAFRMARERDPTLRLTLNEYGVEEDTPDAAEKRRRLLSLLRSLLSRGVPVDAVGIQAHLQMARPFRPAPFAAFLAELRQMGLAVLITELDMRETQEAPPGLAVRDTMVAERTHAFVATALEGGVRTVLTWGLSDRHSWLASDAGVMLRDGRTHRGLPLDEEWRRKPMWEALARAFQGG</sequence>
<dbReference type="InterPro" id="IPR044846">
    <property type="entry name" value="GH10"/>
</dbReference>
<feature type="active site" description="Nucleophile" evidence="9">
    <location>
        <position position="319"/>
    </location>
</feature>
<dbReference type="Gene3D" id="3.20.20.80">
    <property type="entry name" value="Glycosidases"/>
    <property type="match status" value="1"/>
</dbReference>
<feature type="domain" description="GH10" evidence="12">
    <location>
        <begin position="65"/>
        <end position="405"/>
    </location>
</feature>
<accession>A0A2C7ACP1</accession>
<keyword evidence="4" id="KW-0732">Signal</keyword>
<keyword evidence="14" id="KW-1185">Reference proteome</keyword>
<name>A0A2C7ACP1_9PROT</name>
<keyword evidence="7 10" id="KW-0326">Glycosidase</keyword>
<dbReference type="SUPFAM" id="SSF51445">
    <property type="entry name" value="(Trans)glycosidases"/>
    <property type="match status" value="1"/>
</dbReference>
<evidence type="ECO:0000256" key="6">
    <source>
        <dbReference type="ARBA" id="ARBA00023277"/>
    </source>
</evidence>
<evidence type="ECO:0000313" key="14">
    <source>
        <dbReference type="Proteomes" id="UP000223527"/>
    </source>
</evidence>
<dbReference type="GO" id="GO:0045493">
    <property type="term" value="P:xylan catabolic process"/>
    <property type="evidence" value="ECO:0007669"/>
    <property type="project" value="UniProtKB-KW"/>
</dbReference>
<comment type="catalytic activity">
    <reaction evidence="1 10">
        <text>Endohydrolysis of (1-&gt;4)-beta-D-xylosidic linkages in xylans.</text>
        <dbReference type="EC" id="3.2.1.8"/>
    </reaction>
</comment>
<dbReference type="AlphaFoldDB" id="A0A2C7ACP1"/>
<keyword evidence="3" id="KW-0858">Xylan degradation</keyword>
<dbReference type="GO" id="GO:0031176">
    <property type="term" value="F:endo-1,4-beta-xylanase activity"/>
    <property type="evidence" value="ECO:0007669"/>
    <property type="project" value="UniProtKB-EC"/>
</dbReference>
<organism evidence="13 14">
    <name type="scientific">Teichococcus rhizosphaerae</name>
    <dbReference type="NCBI Taxonomy" id="1335062"/>
    <lineage>
        <taxon>Bacteria</taxon>
        <taxon>Pseudomonadati</taxon>
        <taxon>Pseudomonadota</taxon>
        <taxon>Alphaproteobacteria</taxon>
        <taxon>Acetobacterales</taxon>
        <taxon>Roseomonadaceae</taxon>
        <taxon>Roseomonas</taxon>
    </lineage>
</organism>
<evidence type="ECO:0000256" key="9">
    <source>
        <dbReference type="PROSITE-ProRule" id="PRU10061"/>
    </source>
</evidence>
<dbReference type="PANTHER" id="PTHR31490:SF88">
    <property type="entry name" value="BETA-XYLANASE"/>
    <property type="match status" value="1"/>
</dbReference>
<evidence type="ECO:0000256" key="11">
    <source>
        <dbReference type="SAM" id="MobiDB-lite"/>
    </source>
</evidence>
<evidence type="ECO:0000256" key="7">
    <source>
        <dbReference type="ARBA" id="ARBA00023295"/>
    </source>
</evidence>
<dbReference type="OrthoDB" id="9815836at2"/>
<comment type="similarity">
    <text evidence="2 10">Belongs to the glycosyl hydrolase 10 (cellulase F) family.</text>
</comment>
<evidence type="ECO:0000256" key="3">
    <source>
        <dbReference type="ARBA" id="ARBA00022651"/>
    </source>
</evidence>